<evidence type="ECO:0000256" key="2">
    <source>
        <dbReference type="SAM" id="Phobius"/>
    </source>
</evidence>
<dbReference type="EMBL" id="QUMQ01000001">
    <property type="protein sequence ID" value="REF95569.1"/>
    <property type="molecule type" value="Genomic_DNA"/>
</dbReference>
<feature type="transmembrane region" description="Helical" evidence="2">
    <location>
        <begin position="18"/>
        <end position="39"/>
    </location>
</feature>
<dbReference type="Proteomes" id="UP000256913">
    <property type="component" value="Unassembled WGS sequence"/>
</dbReference>
<dbReference type="AlphaFoldDB" id="A0A3D9ZFE8"/>
<comment type="caution">
    <text evidence="3">The sequence shown here is derived from an EMBL/GenBank/DDBJ whole genome shotgun (WGS) entry which is preliminary data.</text>
</comment>
<gene>
    <name evidence="3" type="ORF">DFJ67_1528</name>
</gene>
<feature type="region of interest" description="Disordered" evidence="1">
    <location>
        <begin position="46"/>
        <end position="78"/>
    </location>
</feature>
<accession>A0A3D9ZFE8</accession>
<evidence type="ECO:0008006" key="5">
    <source>
        <dbReference type="Google" id="ProtNLM"/>
    </source>
</evidence>
<keyword evidence="2" id="KW-1133">Transmembrane helix</keyword>
<keyword evidence="4" id="KW-1185">Reference proteome</keyword>
<sequence>MPALTPAELAAPPRRRGLIVSLVVAFVALLCGVPAVVVLTSDEPAPSATAAAPATSATPASAAPTGPPPSPKPGDPESVRFSWALDQIRTSLATMTKGMRDGNLGAFVKPAADKKVRAELDRRFRSLRAMKVSGFDLSVNSGPFNEKKVRGFSEWSVRIGMAHCFAVATCAPSTVVFDTVWRDSAAGYRMTKISAMTADDNGPQPWEVSTLTAVVGSRAVVAAPKSYAAKARAYLPIAERAARTADKYVLGAKPDRYIVYLAGPAEWKKWFGGSEEWAVGFTTAATRTRSDIVLRLEDLTNSYAESVLKHEMGHVATLAGREYHADTDADWWLTEGIAEYIEWDKRGMANYDRKQSSRRLIRERKFKGNLEKLVPDDDAPDWQIDAAYGLGYYATSCIAAQFGQKKLMNLVDQLLREGRAVSVVSDQYLGVPWPTVSKRCFTYTKQKLGV</sequence>
<proteinExistence type="predicted"/>
<keyword evidence="2" id="KW-0472">Membrane</keyword>
<evidence type="ECO:0000256" key="1">
    <source>
        <dbReference type="SAM" id="MobiDB-lite"/>
    </source>
</evidence>
<evidence type="ECO:0000313" key="3">
    <source>
        <dbReference type="EMBL" id="REF95569.1"/>
    </source>
</evidence>
<reference evidence="3 4" key="1">
    <citation type="submission" date="2018-08" db="EMBL/GenBank/DDBJ databases">
        <title>Sequencing the genomes of 1000 actinobacteria strains.</title>
        <authorList>
            <person name="Klenk H.-P."/>
        </authorList>
    </citation>
    <scope>NUCLEOTIDE SEQUENCE [LARGE SCALE GENOMIC DNA]</scope>
    <source>
        <strain evidence="3 4">DSM 44099</strain>
    </source>
</reference>
<feature type="compositionally biased region" description="Low complexity" evidence="1">
    <location>
        <begin position="46"/>
        <end position="64"/>
    </location>
</feature>
<protein>
    <recommendedName>
        <fullName evidence="5">Peptidase MA superfamily protein</fullName>
    </recommendedName>
</protein>
<name>A0A3D9ZFE8_9ACTN</name>
<organism evidence="3 4">
    <name type="scientific">Asanoa ferruginea</name>
    <dbReference type="NCBI Taxonomy" id="53367"/>
    <lineage>
        <taxon>Bacteria</taxon>
        <taxon>Bacillati</taxon>
        <taxon>Actinomycetota</taxon>
        <taxon>Actinomycetes</taxon>
        <taxon>Micromonosporales</taxon>
        <taxon>Micromonosporaceae</taxon>
        <taxon>Asanoa</taxon>
    </lineage>
</organism>
<keyword evidence="2" id="KW-0812">Transmembrane</keyword>
<evidence type="ECO:0000313" key="4">
    <source>
        <dbReference type="Proteomes" id="UP000256913"/>
    </source>
</evidence>